<proteinExistence type="predicted"/>
<dbReference type="Proteomes" id="UP001432027">
    <property type="component" value="Unassembled WGS sequence"/>
</dbReference>
<keyword evidence="2" id="KW-0812">Transmembrane</keyword>
<evidence type="ECO:0000256" key="2">
    <source>
        <dbReference type="SAM" id="Phobius"/>
    </source>
</evidence>
<name>A0AAV5TMH1_9BILA</name>
<accession>A0AAV5TMH1</accession>
<dbReference type="EMBL" id="BTSX01000004">
    <property type="protein sequence ID" value="GMS95623.1"/>
    <property type="molecule type" value="Genomic_DNA"/>
</dbReference>
<organism evidence="3 4">
    <name type="scientific">Pristionchus entomophagus</name>
    <dbReference type="NCBI Taxonomy" id="358040"/>
    <lineage>
        <taxon>Eukaryota</taxon>
        <taxon>Metazoa</taxon>
        <taxon>Ecdysozoa</taxon>
        <taxon>Nematoda</taxon>
        <taxon>Chromadorea</taxon>
        <taxon>Rhabditida</taxon>
        <taxon>Rhabditina</taxon>
        <taxon>Diplogasteromorpha</taxon>
        <taxon>Diplogasteroidea</taxon>
        <taxon>Neodiplogasteridae</taxon>
        <taxon>Pristionchus</taxon>
    </lineage>
</organism>
<sequence length="168" mass="18641">IATILALANFILFSIRKTRNAIPPIAVLIVMATLFIIDLVNVILVYASNFQLGVSCNATNTKSGEPEPNNDKNLIVYFTILTMVMAVVEALLLLLSPPSIGVSEKELERRRKMDEDLKKGEAIERVPGDQEKKDERNENETKTPKEADSKPGSKRDKEKSGKEKEKSG</sequence>
<reference evidence="3" key="1">
    <citation type="submission" date="2023-10" db="EMBL/GenBank/DDBJ databases">
        <title>Genome assembly of Pristionchus species.</title>
        <authorList>
            <person name="Yoshida K."/>
            <person name="Sommer R.J."/>
        </authorList>
    </citation>
    <scope>NUCLEOTIDE SEQUENCE</scope>
    <source>
        <strain evidence="3">RS0144</strain>
    </source>
</reference>
<keyword evidence="2" id="KW-0472">Membrane</keyword>
<keyword evidence="2" id="KW-1133">Transmembrane helix</keyword>
<evidence type="ECO:0008006" key="5">
    <source>
        <dbReference type="Google" id="ProtNLM"/>
    </source>
</evidence>
<comment type="caution">
    <text evidence="3">The sequence shown here is derived from an EMBL/GenBank/DDBJ whole genome shotgun (WGS) entry which is preliminary data.</text>
</comment>
<evidence type="ECO:0000313" key="3">
    <source>
        <dbReference type="EMBL" id="GMS95623.1"/>
    </source>
</evidence>
<gene>
    <name evidence="3" type="ORF">PENTCL1PPCAC_17798</name>
</gene>
<feature type="non-terminal residue" evidence="3">
    <location>
        <position position="1"/>
    </location>
</feature>
<feature type="region of interest" description="Disordered" evidence="1">
    <location>
        <begin position="104"/>
        <end position="168"/>
    </location>
</feature>
<evidence type="ECO:0000256" key="1">
    <source>
        <dbReference type="SAM" id="MobiDB-lite"/>
    </source>
</evidence>
<dbReference type="AlphaFoldDB" id="A0AAV5TMH1"/>
<evidence type="ECO:0000313" key="4">
    <source>
        <dbReference type="Proteomes" id="UP001432027"/>
    </source>
</evidence>
<feature type="transmembrane region" description="Helical" evidence="2">
    <location>
        <begin position="25"/>
        <end position="47"/>
    </location>
</feature>
<feature type="transmembrane region" description="Helical" evidence="2">
    <location>
        <begin position="74"/>
        <end position="95"/>
    </location>
</feature>
<protein>
    <recommendedName>
        <fullName evidence="5">G protein-coupled receptor</fullName>
    </recommendedName>
</protein>
<keyword evidence="4" id="KW-1185">Reference proteome</keyword>
<feature type="non-terminal residue" evidence="3">
    <location>
        <position position="168"/>
    </location>
</feature>